<protein>
    <recommendedName>
        <fullName evidence="7">Aminotransferase</fullName>
    </recommendedName>
</protein>
<dbReference type="STRING" id="1126833.VN24_19010"/>
<reference evidence="6" key="2">
    <citation type="submission" date="2015-03" db="EMBL/GenBank/DDBJ databases">
        <title>Genome sequence of Paenibacillus beijingensis strain DSM 24997T.</title>
        <authorList>
            <person name="Kwak Y."/>
            <person name="Shin J.-H."/>
        </authorList>
    </citation>
    <scope>NUCLEOTIDE SEQUENCE [LARGE SCALE GENOMIC DNA]</scope>
    <source>
        <strain evidence="6">DSM 24997</strain>
    </source>
</reference>
<name>A0A0D5NMQ3_9BACL</name>
<feature type="transmembrane region" description="Helical" evidence="4">
    <location>
        <begin position="46"/>
        <end position="65"/>
    </location>
</feature>
<dbReference type="AlphaFoldDB" id="A0A0D5NMQ3"/>
<feature type="active site" description="Proton acceptor" evidence="1">
    <location>
        <position position="179"/>
    </location>
</feature>
<organism evidence="5 6">
    <name type="scientific">Paenibacillus beijingensis</name>
    <dbReference type="NCBI Taxonomy" id="1126833"/>
    <lineage>
        <taxon>Bacteria</taxon>
        <taxon>Bacillati</taxon>
        <taxon>Bacillota</taxon>
        <taxon>Bacilli</taxon>
        <taxon>Bacillales</taxon>
        <taxon>Paenibacillaceae</taxon>
        <taxon>Paenibacillus</taxon>
    </lineage>
</organism>
<evidence type="ECO:0000313" key="5">
    <source>
        <dbReference type="EMBL" id="AJY76267.1"/>
    </source>
</evidence>
<dbReference type="EMBL" id="CP011058">
    <property type="protein sequence ID" value="AJY76267.1"/>
    <property type="molecule type" value="Genomic_DNA"/>
</dbReference>
<evidence type="ECO:0000256" key="2">
    <source>
        <dbReference type="PIRSR" id="PIRSR000390-2"/>
    </source>
</evidence>
<gene>
    <name evidence="5" type="ORF">VN24_19010</name>
</gene>
<dbReference type="InterPro" id="IPR000653">
    <property type="entry name" value="DegT/StrS_aminotransferase"/>
</dbReference>
<comment type="similarity">
    <text evidence="3">Belongs to the DegT/DnrJ/EryC1 family.</text>
</comment>
<feature type="modified residue" description="N6-(pyridoxal phosphate)lysine" evidence="2">
    <location>
        <position position="179"/>
    </location>
</feature>
<dbReference type="InterPro" id="IPR015421">
    <property type="entry name" value="PyrdxlP-dep_Trfase_major"/>
</dbReference>
<reference evidence="5 6" key="1">
    <citation type="journal article" date="2015" name="J. Biotechnol.">
        <title>Complete genome sequence of Paenibacillus beijingensis 7188(T) (=DSM 24997(T)), a novel rhizobacterium from jujube garden soil.</title>
        <authorList>
            <person name="Kwak Y."/>
            <person name="Shin J.H."/>
        </authorList>
    </citation>
    <scope>NUCLEOTIDE SEQUENCE [LARGE SCALE GENOMIC DNA]</scope>
    <source>
        <strain evidence="5 6">DSM 24997</strain>
    </source>
</reference>
<keyword evidence="6" id="KW-1185">Reference proteome</keyword>
<dbReference type="RefSeq" id="WP_045671695.1">
    <property type="nucleotide sequence ID" value="NZ_CP011058.1"/>
</dbReference>
<dbReference type="Gene3D" id="3.40.640.10">
    <property type="entry name" value="Type I PLP-dependent aspartate aminotransferase-like (Major domain)"/>
    <property type="match status" value="1"/>
</dbReference>
<accession>A0A0D5NMQ3</accession>
<dbReference type="InterPro" id="IPR015422">
    <property type="entry name" value="PyrdxlP-dep_Trfase_small"/>
</dbReference>
<evidence type="ECO:0000256" key="4">
    <source>
        <dbReference type="SAM" id="Phobius"/>
    </source>
</evidence>
<dbReference type="GO" id="GO:0000271">
    <property type="term" value="P:polysaccharide biosynthetic process"/>
    <property type="evidence" value="ECO:0007669"/>
    <property type="project" value="TreeGrafter"/>
</dbReference>
<evidence type="ECO:0000256" key="3">
    <source>
        <dbReference type="RuleBase" id="RU004508"/>
    </source>
</evidence>
<dbReference type="CDD" id="cd00616">
    <property type="entry name" value="AHBA_syn"/>
    <property type="match status" value="1"/>
</dbReference>
<dbReference type="HOGENOM" id="CLU_033332_7_2_9"/>
<sequence length="394" mass="43942">MYRIGQEEIDAVTRVINSKELFRINDKGREVENFEKEFERKLGIEYSLALSGGGTSALIAALVGLEIGPGDEVLVPSYTFVSTAIAVLAVGAIPVIVEIDDSLTICTIDMEKKISPYTKAVIPVHMRGFPCNMERIEELAKLYNLRIIEDVCQAVGGSFRGERLGTIGDAGAFSFNQYKIISSGEGGAMVTSLKEVYERALIYHDVGSGFREFSNRLKTPIFAGVQYRASEIMGAILREQLKRLDGILEDLRNIKKRIMNELSTESDINFIKSYDDDGDCGTTVGLLFLNEECARKFASSKGVNGWLPIDTGKHVYTGWQTILEKRGSHHPLMNPYKRPENQNLNMSYSKEMCPQTLDILSRTVLLVIHPDLNEEDVTLLIKSCREAAKQLIKL</sequence>
<dbReference type="InterPro" id="IPR015424">
    <property type="entry name" value="PyrdxlP-dep_Trfase"/>
</dbReference>
<evidence type="ECO:0000256" key="1">
    <source>
        <dbReference type="PIRSR" id="PIRSR000390-1"/>
    </source>
</evidence>
<evidence type="ECO:0008006" key="7">
    <source>
        <dbReference type="Google" id="ProtNLM"/>
    </source>
</evidence>
<feature type="transmembrane region" description="Helical" evidence="4">
    <location>
        <begin position="77"/>
        <end position="97"/>
    </location>
</feature>
<keyword evidence="2 3" id="KW-0663">Pyridoxal phosphate</keyword>
<keyword evidence="4" id="KW-0812">Transmembrane</keyword>
<dbReference type="PATRIC" id="fig|1126833.4.peg.4184"/>
<dbReference type="Proteomes" id="UP000032633">
    <property type="component" value="Chromosome"/>
</dbReference>
<dbReference type="PIRSF" id="PIRSF000390">
    <property type="entry name" value="PLP_StrS"/>
    <property type="match status" value="1"/>
</dbReference>
<dbReference type="GO" id="GO:0008483">
    <property type="term" value="F:transaminase activity"/>
    <property type="evidence" value="ECO:0007669"/>
    <property type="project" value="TreeGrafter"/>
</dbReference>
<dbReference type="GO" id="GO:0030170">
    <property type="term" value="F:pyridoxal phosphate binding"/>
    <property type="evidence" value="ECO:0007669"/>
    <property type="project" value="TreeGrafter"/>
</dbReference>
<dbReference type="Pfam" id="PF01041">
    <property type="entry name" value="DegT_DnrJ_EryC1"/>
    <property type="match status" value="1"/>
</dbReference>
<dbReference type="OrthoDB" id="9810913at2"/>
<dbReference type="PANTHER" id="PTHR30244">
    <property type="entry name" value="TRANSAMINASE"/>
    <property type="match status" value="1"/>
</dbReference>
<dbReference type="PANTHER" id="PTHR30244:SF34">
    <property type="entry name" value="DTDP-4-AMINO-4,6-DIDEOXYGALACTOSE TRANSAMINASE"/>
    <property type="match status" value="1"/>
</dbReference>
<dbReference type="KEGG" id="pbj:VN24_19010"/>
<dbReference type="SUPFAM" id="SSF53383">
    <property type="entry name" value="PLP-dependent transferases"/>
    <property type="match status" value="1"/>
</dbReference>
<keyword evidence="4" id="KW-1133">Transmembrane helix</keyword>
<proteinExistence type="inferred from homology"/>
<keyword evidence="4" id="KW-0472">Membrane</keyword>
<dbReference type="Gene3D" id="3.90.1150.10">
    <property type="entry name" value="Aspartate Aminotransferase, domain 1"/>
    <property type="match status" value="1"/>
</dbReference>
<evidence type="ECO:0000313" key="6">
    <source>
        <dbReference type="Proteomes" id="UP000032633"/>
    </source>
</evidence>